<organism evidence="6 7">
    <name type="scientific">Lysobacter enzymogenes</name>
    <dbReference type="NCBI Taxonomy" id="69"/>
    <lineage>
        <taxon>Bacteria</taxon>
        <taxon>Pseudomonadati</taxon>
        <taxon>Pseudomonadota</taxon>
        <taxon>Gammaproteobacteria</taxon>
        <taxon>Lysobacterales</taxon>
        <taxon>Lysobacteraceae</taxon>
        <taxon>Lysobacter</taxon>
    </lineage>
</organism>
<dbReference type="InterPro" id="IPR009056">
    <property type="entry name" value="Cyt_c-like_dom"/>
</dbReference>
<gene>
    <name evidence="6" type="ORF">D9T17_10730</name>
</gene>
<evidence type="ECO:0000256" key="4">
    <source>
        <dbReference type="SAM" id="MobiDB-lite"/>
    </source>
</evidence>
<comment type="caution">
    <text evidence="6">The sequence shown here is derived from an EMBL/GenBank/DDBJ whole genome shotgun (WGS) entry which is preliminary data.</text>
</comment>
<name>A0A3N2RHR1_LYSEN</name>
<dbReference type="AlphaFoldDB" id="A0A3N2RHR1"/>
<dbReference type="PROSITE" id="PS51007">
    <property type="entry name" value="CYTC"/>
    <property type="match status" value="1"/>
</dbReference>
<evidence type="ECO:0000256" key="1">
    <source>
        <dbReference type="ARBA" id="ARBA00022723"/>
    </source>
</evidence>
<proteinExistence type="predicted"/>
<protein>
    <submittedName>
        <fullName evidence="6">Cytochrome C</fullName>
    </submittedName>
</protein>
<evidence type="ECO:0000256" key="3">
    <source>
        <dbReference type="PROSITE-ProRule" id="PRU00433"/>
    </source>
</evidence>
<evidence type="ECO:0000256" key="2">
    <source>
        <dbReference type="ARBA" id="ARBA00023004"/>
    </source>
</evidence>
<keyword evidence="3" id="KW-0349">Heme</keyword>
<keyword evidence="2 3" id="KW-0408">Iron</keyword>
<sequence>MPTHHPLPRPRAAARAAATTTPEDLAMPHALPPSHFPARGGSRAPACLLLGALAGLLLLASPRAQAVASFARQTGAACADCHIGSYGPALTPYGMRFKLAGYTDSDGNGGKIPVSGQIVAARSMPARGDSTSQISELDLYLAGRISEHVGGYAKLASNNTGKDKFDTRLTEFDVRFAGSTFKLGGKDARIGVTVNNNPGAQDPIGVLPAASSLGPASAYAGSTSILNSSALSRRSVGTSVYATFDRDWYAELGTYRSMSRSWQDRLGFPDAGDPGKLSDTGYLRLAYMGDFKRHFFSAGFTALSTRQRRPRGTGPSNDIDDLGYDLTYQFLGDREHVLSLSYVNIYERRRYGDPLIGAVDPTRVPLRRGWIRDQSLGLHYAFRQRYGIRVAHMINTGSADPARYVPYGVPDTTSNLISLYWTPFGREDSYTSQANLRLSATWFRFDKFNGASRRVFGAPTTDADDLNQFQLAASLMF</sequence>
<feature type="region of interest" description="Disordered" evidence="4">
    <location>
        <begin position="1"/>
        <end position="36"/>
    </location>
</feature>
<dbReference type="EMBL" id="RCTY01000024">
    <property type="protein sequence ID" value="ROU06988.1"/>
    <property type="molecule type" value="Genomic_DNA"/>
</dbReference>
<dbReference type="GO" id="GO:0020037">
    <property type="term" value="F:heme binding"/>
    <property type="evidence" value="ECO:0007669"/>
    <property type="project" value="InterPro"/>
</dbReference>
<feature type="compositionally biased region" description="Low complexity" evidence="4">
    <location>
        <begin position="10"/>
        <end position="22"/>
    </location>
</feature>
<evidence type="ECO:0000313" key="7">
    <source>
        <dbReference type="Proteomes" id="UP000275910"/>
    </source>
</evidence>
<dbReference type="GO" id="GO:0009055">
    <property type="term" value="F:electron transfer activity"/>
    <property type="evidence" value="ECO:0007669"/>
    <property type="project" value="InterPro"/>
</dbReference>
<evidence type="ECO:0000259" key="5">
    <source>
        <dbReference type="PROSITE" id="PS51007"/>
    </source>
</evidence>
<keyword evidence="1 3" id="KW-0479">Metal-binding</keyword>
<dbReference type="Proteomes" id="UP000275910">
    <property type="component" value="Unassembled WGS sequence"/>
</dbReference>
<feature type="domain" description="Cytochrome c" evidence="5">
    <location>
        <begin position="61"/>
        <end position="145"/>
    </location>
</feature>
<reference evidence="6 7" key="1">
    <citation type="submission" date="2018-10" db="EMBL/GenBank/DDBJ databases">
        <title>The genome of Lysobacter enzymogenes OH11.</title>
        <authorList>
            <person name="Liu F."/>
            <person name="Zhao Y."/>
            <person name="Qian G."/>
            <person name="Chen Y."/>
            <person name="Xu H."/>
        </authorList>
    </citation>
    <scope>NUCLEOTIDE SEQUENCE [LARGE SCALE GENOMIC DNA]</scope>
    <source>
        <strain evidence="6 7">OH11</strain>
    </source>
</reference>
<evidence type="ECO:0000313" key="6">
    <source>
        <dbReference type="EMBL" id="ROU06988.1"/>
    </source>
</evidence>
<accession>A0A3N2RHR1</accession>
<dbReference type="GO" id="GO:0046872">
    <property type="term" value="F:metal ion binding"/>
    <property type="evidence" value="ECO:0007669"/>
    <property type="project" value="UniProtKB-KW"/>
</dbReference>